<comment type="caution">
    <text evidence="1">The sequence shown here is derived from an EMBL/GenBank/DDBJ whole genome shotgun (WGS) entry which is preliminary data.</text>
</comment>
<reference evidence="1" key="1">
    <citation type="journal article" date="2023" name="Mol. Biol. Evol.">
        <title>Third-Generation Sequencing Reveals the Adaptive Role of the Epigenome in Three Deep-Sea Polychaetes.</title>
        <authorList>
            <person name="Perez M."/>
            <person name="Aroh O."/>
            <person name="Sun Y."/>
            <person name="Lan Y."/>
            <person name="Juniper S.K."/>
            <person name="Young C.R."/>
            <person name="Angers B."/>
            <person name="Qian P.Y."/>
        </authorList>
    </citation>
    <scope>NUCLEOTIDE SEQUENCE</scope>
    <source>
        <strain evidence="1">R07B-5</strain>
    </source>
</reference>
<evidence type="ECO:0000313" key="1">
    <source>
        <dbReference type="EMBL" id="KAK2182152.1"/>
    </source>
</evidence>
<evidence type="ECO:0000313" key="2">
    <source>
        <dbReference type="Proteomes" id="UP001209878"/>
    </source>
</evidence>
<accession>A0AAD9NTF2</accession>
<dbReference type="AlphaFoldDB" id="A0AAD9NTF2"/>
<name>A0AAD9NTF2_RIDPI</name>
<proteinExistence type="predicted"/>
<dbReference type="Proteomes" id="UP001209878">
    <property type="component" value="Unassembled WGS sequence"/>
</dbReference>
<dbReference type="EMBL" id="JAODUO010000364">
    <property type="protein sequence ID" value="KAK2182152.1"/>
    <property type="molecule type" value="Genomic_DNA"/>
</dbReference>
<sequence length="187" mass="21316">MQLIGEDDPAALQLVASHEEECWEMNMLQGAVKTFIQSFIDGPGKDTLAKNRTAVVEVTYDEVISSSAVIVTFTTILLPVGLRLAEHLLKHFSCIRHITVSKPMQEYPKECVSLLDEPVRQIHRENRHLTMQDDKERRILLGAIILLERQTSAAERTVRTLSVSVQKAHKKVRRCPQLFVVINYQEQ</sequence>
<gene>
    <name evidence="1" type="ORF">NP493_364g00017</name>
</gene>
<keyword evidence="2" id="KW-1185">Reference proteome</keyword>
<protein>
    <submittedName>
        <fullName evidence="1">Uncharacterized protein</fullName>
    </submittedName>
</protein>
<organism evidence="1 2">
    <name type="scientific">Ridgeia piscesae</name>
    <name type="common">Tubeworm</name>
    <dbReference type="NCBI Taxonomy" id="27915"/>
    <lineage>
        <taxon>Eukaryota</taxon>
        <taxon>Metazoa</taxon>
        <taxon>Spiralia</taxon>
        <taxon>Lophotrochozoa</taxon>
        <taxon>Annelida</taxon>
        <taxon>Polychaeta</taxon>
        <taxon>Sedentaria</taxon>
        <taxon>Canalipalpata</taxon>
        <taxon>Sabellida</taxon>
        <taxon>Siboglinidae</taxon>
        <taxon>Ridgeia</taxon>
    </lineage>
</organism>